<evidence type="ECO:0000313" key="2">
    <source>
        <dbReference type="Proteomes" id="UP000018159"/>
    </source>
</evidence>
<dbReference type="GO" id="GO:0015074">
    <property type="term" value="P:DNA integration"/>
    <property type="evidence" value="ECO:0007669"/>
    <property type="project" value="InterPro"/>
</dbReference>
<dbReference type="STRING" id="1407055.NITUZ_140072"/>
<proteinExistence type="predicted"/>
<organism evidence="1 2">
    <name type="scientific">Candidatus Nitrosotenuis uzonensis</name>
    <dbReference type="NCBI Taxonomy" id="1407055"/>
    <lineage>
        <taxon>Archaea</taxon>
        <taxon>Nitrososphaerota</taxon>
        <taxon>Candidatus Nitrosotenuis</taxon>
    </lineage>
</organism>
<gene>
    <name evidence="1" type="ORF">NITUZ_140072</name>
</gene>
<accession>V6AQT2</accession>
<comment type="caution">
    <text evidence="1">The sequence shown here is derived from an EMBL/GenBank/DDBJ whole genome shotgun (WGS) entry which is preliminary data.</text>
</comment>
<evidence type="ECO:0000313" key="1">
    <source>
        <dbReference type="EMBL" id="CDI04997.1"/>
    </source>
</evidence>
<dbReference type="EMBL" id="CBTY010000006">
    <property type="protein sequence ID" value="CDI04997.1"/>
    <property type="molecule type" value="Genomic_DNA"/>
</dbReference>
<dbReference type="GO" id="GO:0006310">
    <property type="term" value="P:DNA recombination"/>
    <property type="evidence" value="ECO:0007669"/>
    <property type="project" value="InterPro"/>
</dbReference>
<protein>
    <recommendedName>
        <fullName evidence="3">Tyr recombinase domain-containing protein</fullName>
    </recommendedName>
</protein>
<dbReference type="InterPro" id="IPR013762">
    <property type="entry name" value="Integrase-like_cat_sf"/>
</dbReference>
<reference evidence="1 2" key="1">
    <citation type="journal article" date="2013" name="PLoS ONE">
        <title>Enrichment and Genome Sequence of the Group I.1a Ammonia-Oxidizing Archaeon ?Ca. Nitrosotenuis uzonensis? Representing a Clade Globally.</title>
        <authorList>
            <person name="Lebedeva E.V."/>
            <person name="Hatzenpichler R."/>
            <person name="Pelletier E."/>
            <person name="Schuster N."/>
            <person name="Hauzmayer S."/>
            <person name="Bulaev A."/>
            <person name="Grigor'eva N.V."/>
            <person name="Galushko A."/>
            <person name="Schmid M."/>
            <person name="Palatinszky M."/>
            <person name="Le Paslier D."/>
            <person name="Daims H."/>
            <person name="Wagner M."/>
        </authorList>
    </citation>
    <scope>NUCLEOTIDE SEQUENCE [LARGE SCALE GENOMIC DNA]</scope>
    <source>
        <strain evidence="1 2">N4</strain>
    </source>
</reference>
<evidence type="ECO:0008006" key="3">
    <source>
        <dbReference type="Google" id="ProtNLM"/>
    </source>
</evidence>
<name>V6AQT2_9ARCH</name>
<keyword evidence="2" id="KW-1185">Reference proteome</keyword>
<dbReference type="Gene3D" id="1.10.443.10">
    <property type="entry name" value="Intergrase catalytic core"/>
    <property type="match status" value="1"/>
</dbReference>
<dbReference type="Proteomes" id="UP000018159">
    <property type="component" value="Unassembled WGS sequence"/>
</dbReference>
<dbReference type="AlphaFoldDB" id="V6AQT2"/>
<sequence length="508" mass="58084">MTSPLHGENPGFKSLWAHSFQCLEPLKPKARLTGQSKMGQSDELLKDKNVRRWNENLARGSKITASVRLRRLALFCIRTNMTPSKLVRIGKKNASKVEDIMHDHVVWLESQNYAPSYIQGIIKSVRSWLSYNYIELRRTIKVARSDIAVTLQDEKVPTKDELEKILNTANVRTRASVVLVAFSGLRPQVLGNYDGTDGLKISDLPELVIDGNNISFTRYPAIIRVRPNLSKTKNKYFTFLPRQGCEYVAGYLRKRLADGEPLSGDSPVIAIEKGYDTKRITKQTTSKIVTTKTITAEIRSVLKPIINARPYVLRSYFDTQLLLAESNGKIAHAYRQFFMGHKGDIEAVYTTNKGRLPDELIEDMRRAFLQSEKFLCTNTNESISDKKTMLLEMWKDQAKLYGIDPMKIKIERQRIQQNQKTILESTDSTNDEIDAIKAAIQDIMRKNTDQTHLQTENRSYESKLVDNEDELVSCVQNGWEVIKELNNGKVLLRRTVSKDWLRASNHSN</sequence>
<dbReference type="GO" id="GO:0003677">
    <property type="term" value="F:DNA binding"/>
    <property type="evidence" value="ECO:0007669"/>
    <property type="project" value="InterPro"/>
</dbReference>